<organism evidence="14 15">
    <name type="scientific">Rossellomorea aquimaris</name>
    <dbReference type="NCBI Taxonomy" id="189382"/>
    <lineage>
        <taxon>Bacteria</taxon>
        <taxon>Bacillati</taxon>
        <taxon>Bacillota</taxon>
        <taxon>Bacilli</taxon>
        <taxon>Bacillales</taxon>
        <taxon>Bacillaceae</taxon>
        <taxon>Rossellomorea</taxon>
    </lineage>
</organism>
<evidence type="ECO:0000256" key="3">
    <source>
        <dbReference type="ARBA" id="ARBA00009370"/>
    </source>
</evidence>
<dbReference type="EMBL" id="QNRJ01000003">
    <property type="protein sequence ID" value="RBP06205.1"/>
    <property type="molecule type" value="Genomic_DNA"/>
</dbReference>
<keyword evidence="9 12" id="KW-1133">Transmembrane helix</keyword>
<evidence type="ECO:0000256" key="6">
    <source>
        <dbReference type="ARBA" id="ARBA00022670"/>
    </source>
</evidence>
<name>A0A366EXL4_9BACI</name>
<dbReference type="InterPro" id="IPR036286">
    <property type="entry name" value="LexA/Signal_pep-like_sf"/>
</dbReference>
<comment type="subcellular location">
    <subcellularLocation>
        <location evidence="2">Cell membrane</location>
        <topology evidence="2">Single-pass type II membrane protein</topology>
    </subcellularLocation>
    <subcellularLocation>
        <location evidence="12">Membrane</location>
        <topology evidence="12">Single-pass type II membrane protein</topology>
    </subcellularLocation>
</comment>
<evidence type="ECO:0000256" key="4">
    <source>
        <dbReference type="ARBA" id="ARBA00013208"/>
    </source>
</evidence>
<comment type="similarity">
    <text evidence="3 12">Belongs to the peptidase S26 family.</text>
</comment>
<keyword evidence="10 12" id="KW-0472">Membrane</keyword>
<dbReference type="EC" id="3.4.21.89" evidence="4 12"/>
<dbReference type="InterPro" id="IPR000223">
    <property type="entry name" value="Pept_S26A_signal_pept_1"/>
</dbReference>
<dbReference type="InterPro" id="IPR019533">
    <property type="entry name" value="Peptidase_S26"/>
</dbReference>
<comment type="catalytic activity">
    <reaction evidence="1 12">
        <text>Cleavage of hydrophobic, N-terminal signal or leader sequences from secreted and periplasmic proteins.</text>
        <dbReference type="EC" id="3.4.21.89"/>
    </reaction>
</comment>
<dbReference type="GO" id="GO:0009003">
    <property type="term" value="F:signal peptidase activity"/>
    <property type="evidence" value="ECO:0007669"/>
    <property type="project" value="UniProtKB-EC"/>
</dbReference>
<dbReference type="InterPro" id="IPR019758">
    <property type="entry name" value="Pept_S26A_signal_pept_1_CS"/>
</dbReference>
<dbReference type="Proteomes" id="UP000252118">
    <property type="component" value="Unassembled WGS sequence"/>
</dbReference>
<dbReference type="GO" id="GO:0006465">
    <property type="term" value="P:signal peptide processing"/>
    <property type="evidence" value="ECO:0007669"/>
    <property type="project" value="InterPro"/>
</dbReference>
<evidence type="ECO:0000256" key="8">
    <source>
        <dbReference type="ARBA" id="ARBA00022801"/>
    </source>
</evidence>
<dbReference type="CDD" id="cd06530">
    <property type="entry name" value="S26_SPase_I"/>
    <property type="match status" value="1"/>
</dbReference>
<gene>
    <name evidence="14" type="ORF">DET59_103337</name>
</gene>
<keyword evidence="7 12" id="KW-0812">Transmembrane</keyword>
<dbReference type="AlphaFoldDB" id="A0A366EXL4"/>
<dbReference type="Pfam" id="PF10502">
    <property type="entry name" value="Peptidase_S26"/>
    <property type="match status" value="1"/>
</dbReference>
<evidence type="ECO:0000313" key="14">
    <source>
        <dbReference type="EMBL" id="RBP06205.1"/>
    </source>
</evidence>
<dbReference type="FunFam" id="2.10.109.10:FF:000008">
    <property type="entry name" value="Signal peptidase I"/>
    <property type="match status" value="1"/>
</dbReference>
<evidence type="ECO:0000256" key="2">
    <source>
        <dbReference type="ARBA" id="ARBA00004401"/>
    </source>
</evidence>
<protein>
    <recommendedName>
        <fullName evidence="4 12">Signal peptidase I</fullName>
        <ecNumber evidence="4 12">3.4.21.89</ecNumber>
    </recommendedName>
</protein>
<dbReference type="GO" id="GO:0004252">
    <property type="term" value="F:serine-type endopeptidase activity"/>
    <property type="evidence" value="ECO:0007669"/>
    <property type="project" value="InterPro"/>
</dbReference>
<keyword evidence="6 12" id="KW-0645">Protease</keyword>
<evidence type="ECO:0000256" key="5">
    <source>
        <dbReference type="ARBA" id="ARBA00022475"/>
    </source>
</evidence>
<dbReference type="OrthoDB" id="9802919at2"/>
<evidence type="ECO:0000256" key="11">
    <source>
        <dbReference type="PIRSR" id="PIRSR600223-1"/>
    </source>
</evidence>
<reference evidence="14 15" key="1">
    <citation type="submission" date="2018-06" db="EMBL/GenBank/DDBJ databases">
        <title>Freshwater and sediment microbial communities from various areas in North America, analyzing microbe dynamics in response to fracking.</title>
        <authorList>
            <person name="Lamendella R."/>
        </authorList>
    </citation>
    <scope>NUCLEOTIDE SEQUENCE [LARGE SCALE GENOMIC DNA]</scope>
    <source>
        <strain evidence="14 15">97B</strain>
    </source>
</reference>
<feature type="active site" evidence="11">
    <location>
        <position position="39"/>
    </location>
</feature>
<dbReference type="InterPro" id="IPR019757">
    <property type="entry name" value="Pept_S26A_signal_pept_1_Lys-AS"/>
</dbReference>
<dbReference type="NCBIfam" id="TIGR02227">
    <property type="entry name" value="sigpep_I_bact"/>
    <property type="match status" value="1"/>
</dbReference>
<evidence type="ECO:0000256" key="12">
    <source>
        <dbReference type="RuleBase" id="RU362042"/>
    </source>
</evidence>
<evidence type="ECO:0000256" key="10">
    <source>
        <dbReference type="ARBA" id="ARBA00023136"/>
    </source>
</evidence>
<dbReference type="PRINTS" id="PR00727">
    <property type="entry name" value="LEADERPTASE"/>
</dbReference>
<dbReference type="PROSITE" id="PS00760">
    <property type="entry name" value="SPASE_I_2"/>
    <property type="match status" value="1"/>
</dbReference>
<keyword evidence="5" id="KW-1003">Cell membrane</keyword>
<sequence length="180" mass="20390">MVEKENVVLEWVKALVIALVVVFIVRTFLVTPIMVKGSSMNTTLQDQERMIVSKLGDTERFDIVVFHANEEQDYIKRVIGLPGDTIEYKGDTLYVNGKVYEEPYLDEQKENVQGDLTMPFNLEDTAVGQPTVPEGHLFVMGDNRRDSKDSRHIGAIPVEEIVGTTKVVFYPLKDMRIVGE</sequence>
<feature type="transmembrane region" description="Helical" evidence="12">
    <location>
        <begin position="12"/>
        <end position="35"/>
    </location>
</feature>
<dbReference type="PANTHER" id="PTHR43390:SF1">
    <property type="entry name" value="CHLOROPLAST PROCESSING PEPTIDASE"/>
    <property type="match status" value="1"/>
</dbReference>
<dbReference type="SUPFAM" id="SSF51306">
    <property type="entry name" value="LexA/Signal peptidase"/>
    <property type="match status" value="1"/>
</dbReference>
<evidence type="ECO:0000313" key="15">
    <source>
        <dbReference type="Proteomes" id="UP000252118"/>
    </source>
</evidence>
<evidence type="ECO:0000256" key="9">
    <source>
        <dbReference type="ARBA" id="ARBA00022989"/>
    </source>
</evidence>
<dbReference type="RefSeq" id="WP_113968797.1">
    <property type="nucleotide sequence ID" value="NZ_QNRJ01000003.1"/>
</dbReference>
<proteinExistence type="inferred from homology"/>
<keyword evidence="8 12" id="KW-0378">Hydrolase</keyword>
<accession>A0A366EXL4</accession>
<dbReference type="PROSITE" id="PS00761">
    <property type="entry name" value="SPASE_I_3"/>
    <property type="match status" value="1"/>
</dbReference>
<evidence type="ECO:0000259" key="13">
    <source>
        <dbReference type="Pfam" id="PF10502"/>
    </source>
</evidence>
<evidence type="ECO:0000256" key="7">
    <source>
        <dbReference type="ARBA" id="ARBA00022692"/>
    </source>
</evidence>
<feature type="domain" description="Peptidase S26" evidence="13">
    <location>
        <begin position="9"/>
        <end position="170"/>
    </location>
</feature>
<dbReference type="Gene3D" id="2.10.109.10">
    <property type="entry name" value="Umud Fragment, subunit A"/>
    <property type="match status" value="1"/>
</dbReference>
<dbReference type="GO" id="GO:0005886">
    <property type="term" value="C:plasma membrane"/>
    <property type="evidence" value="ECO:0007669"/>
    <property type="project" value="UniProtKB-SubCell"/>
</dbReference>
<comment type="caution">
    <text evidence="14">The sequence shown here is derived from an EMBL/GenBank/DDBJ whole genome shotgun (WGS) entry which is preliminary data.</text>
</comment>
<feature type="active site" evidence="11">
    <location>
        <position position="76"/>
    </location>
</feature>
<evidence type="ECO:0000256" key="1">
    <source>
        <dbReference type="ARBA" id="ARBA00000677"/>
    </source>
</evidence>
<dbReference type="PANTHER" id="PTHR43390">
    <property type="entry name" value="SIGNAL PEPTIDASE I"/>
    <property type="match status" value="1"/>
</dbReference>